<dbReference type="InterPro" id="IPR045186">
    <property type="entry name" value="Indole-3-glycerol_P_synth"/>
</dbReference>
<proteinExistence type="predicted"/>
<evidence type="ECO:0000256" key="3">
    <source>
        <dbReference type="ARBA" id="ARBA00012362"/>
    </source>
</evidence>
<dbReference type="EMBL" id="AUZX01010008">
    <property type="protein sequence ID" value="EQD49795.1"/>
    <property type="molecule type" value="Genomic_DNA"/>
</dbReference>
<dbReference type="InterPro" id="IPR013798">
    <property type="entry name" value="Indole-3-glycerol_P_synth_dom"/>
</dbReference>
<keyword evidence="5" id="KW-0210">Decarboxylase</keyword>
<keyword evidence="4" id="KW-0028">Amino-acid biosynthesis</keyword>
<sequence length="219" mass="23469">MRSPGPAPRALIAEFKRAAPGSLDTPLPEYTPDQFLERIRGAPVAALSCLTVTPRFRGSPADLRALATRDRRPVLFKDFVIDPRQVDCAARIGASAILLLASLPRAGIDVPLPELAEHAHARGLEVLLELHAPEERAWIDRVPADLLGVNVRNLDTLAIDRVAASEILNGLSHRTPVIGLSGVTGPESADWFWSRGADAILVGSGLARAQDSLSFLSSL</sequence>
<feature type="non-terminal residue" evidence="10">
    <location>
        <position position="219"/>
    </location>
</feature>
<reference evidence="10" key="2">
    <citation type="journal article" date="2014" name="ISME J.">
        <title>Microbial stratification in low pH oxic and suboxic macroscopic growths along an acid mine drainage.</title>
        <authorList>
            <person name="Mendez-Garcia C."/>
            <person name="Mesa V."/>
            <person name="Sprenger R.R."/>
            <person name="Richter M."/>
            <person name="Diez M.S."/>
            <person name="Solano J."/>
            <person name="Bargiela R."/>
            <person name="Golyshina O.V."/>
            <person name="Manteca A."/>
            <person name="Ramos J.L."/>
            <person name="Gallego J.R."/>
            <person name="Llorente I."/>
            <person name="Martins Dos Santos V.A."/>
            <person name="Jensen O.N."/>
            <person name="Pelaez A.I."/>
            <person name="Sanchez J."/>
            <person name="Ferrer M."/>
        </authorList>
    </citation>
    <scope>NUCLEOTIDE SEQUENCE</scope>
</reference>
<evidence type="ECO:0000313" key="10">
    <source>
        <dbReference type="EMBL" id="EQD49795.1"/>
    </source>
</evidence>
<dbReference type="UniPathway" id="UPA00035">
    <property type="reaction ID" value="UER00043"/>
</dbReference>
<dbReference type="AlphaFoldDB" id="T1B6G7"/>
<evidence type="ECO:0000256" key="2">
    <source>
        <dbReference type="ARBA" id="ARBA00004696"/>
    </source>
</evidence>
<keyword evidence="8" id="KW-0456">Lyase</keyword>
<organism evidence="10">
    <name type="scientific">mine drainage metagenome</name>
    <dbReference type="NCBI Taxonomy" id="410659"/>
    <lineage>
        <taxon>unclassified sequences</taxon>
        <taxon>metagenomes</taxon>
        <taxon>ecological metagenomes</taxon>
    </lineage>
</organism>
<dbReference type="GO" id="GO:0004640">
    <property type="term" value="F:phosphoribosylanthranilate isomerase activity"/>
    <property type="evidence" value="ECO:0007669"/>
    <property type="project" value="TreeGrafter"/>
</dbReference>
<evidence type="ECO:0000256" key="1">
    <source>
        <dbReference type="ARBA" id="ARBA00001633"/>
    </source>
</evidence>
<dbReference type="GO" id="GO:0000162">
    <property type="term" value="P:L-tryptophan biosynthetic process"/>
    <property type="evidence" value="ECO:0007669"/>
    <property type="project" value="UniProtKB-UniPathway"/>
</dbReference>
<keyword evidence="7" id="KW-0057">Aromatic amino acid biosynthesis</keyword>
<dbReference type="Gene3D" id="3.20.20.70">
    <property type="entry name" value="Aldolase class I"/>
    <property type="match status" value="1"/>
</dbReference>
<evidence type="ECO:0000259" key="9">
    <source>
        <dbReference type="Pfam" id="PF00218"/>
    </source>
</evidence>
<dbReference type="GO" id="GO:0004425">
    <property type="term" value="F:indole-3-glycerol-phosphate synthase activity"/>
    <property type="evidence" value="ECO:0007669"/>
    <property type="project" value="UniProtKB-EC"/>
</dbReference>
<dbReference type="SUPFAM" id="SSF51366">
    <property type="entry name" value="Ribulose-phoshate binding barrel"/>
    <property type="match status" value="1"/>
</dbReference>
<keyword evidence="10" id="KW-0328">Glycosyltransferase</keyword>
<accession>T1B6G7</accession>
<evidence type="ECO:0000256" key="4">
    <source>
        <dbReference type="ARBA" id="ARBA00022605"/>
    </source>
</evidence>
<dbReference type="Pfam" id="PF00218">
    <property type="entry name" value="IGPS"/>
    <property type="match status" value="1"/>
</dbReference>
<gene>
    <name evidence="10" type="ORF">B1A_13665</name>
</gene>
<dbReference type="PANTHER" id="PTHR22854:SF2">
    <property type="entry name" value="INDOLE-3-GLYCEROL-PHOSPHATE SYNTHASE"/>
    <property type="match status" value="1"/>
</dbReference>
<keyword evidence="6" id="KW-0822">Tryptophan biosynthesis</keyword>
<name>T1B6G7_9ZZZZ</name>
<evidence type="ECO:0000256" key="8">
    <source>
        <dbReference type="ARBA" id="ARBA00023239"/>
    </source>
</evidence>
<evidence type="ECO:0000256" key="5">
    <source>
        <dbReference type="ARBA" id="ARBA00022793"/>
    </source>
</evidence>
<evidence type="ECO:0000256" key="7">
    <source>
        <dbReference type="ARBA" id="ARBA00023141"/>
    </source>
</evidence>
<protein>
    <recommendedName>
        <fullName evidence="3">indole-3-glycerol-phosphate synthase</fullName>
        <ecNumber evidence="3">4.1.1.48</ecNumber>
    </recommendedName>
</protein>
<dbReference type="InterPro" id="IPR011060">
    <property type="entry name" value="RibuloseP-bd_barrel"/>
</dbReference>
<dbReference type="EC" id="4.1.1.48" evidence="3"/>
<evidence type="ECO:0000256" key="6">
    <source>
        <dbReference type="ARBA" id="ARBA00022822"/>
    </source>
</evidence>
<reference evidence="10" key="1">
    <citation type="submission" date="2013-08" db="EMBL/GenBank/DDBJ databases">
        <authorList>
            <person name="Mendez C."/>
            <person name="Richter M."/>
            <person name="Ferrer M."/>
            <person name="Sanchez J."/>
        </authorList>
    </citation>
    <scope>NUCLEOTIDE SEQUENCE</scope>
</reference>
<comment type="caution">
    <text evidence="10">The sequence shown here is derived from an EMBL/GenBank/DDBJ whole genome shotgun (WGS) entry which is preliminary data.</text>
</comment>
<feature type="domain" description="Indole-3-glycerol phosphate synthase" evidence="9">
    <location>
        <begin position="9"/>
        <end position="216"/>
    </location>
</feature>
<comment type="pathway">
    <text evidence="2">Amino-acid biosynthesis; L-tryptophan biosynthesis; L-tryptophan from chorismate: step 4/5.</text>
</comment>
<dbReference type="GO" id="GO:0016757">
    <property type="term" value="F:glycosyltransferase activity"/>
    <property type="evidence" value="ECO:0007669"/>
    <property type="project" value="UniProtKB-KW"/>
</dbReference>
<dbReference type="PANTHER" id="PTHR22854">
    <property type="entry name" value="TRYPTOPHAN BIOSYNTHESIS PROTEIN"/>
    <property type="match status" value="1"/>
</dbReference>
<keyword evidence="10" id="KW-0808">Transferase</keyword>
<comment type="catalytic activity">
    <reaction evidence="1">
        <text>1-(2-carboxyphenylamino)-1-deoxy-D-ribulose 5-phosphate + H(+) = (1S,2R)-1-C-(indol-3-yl)glycerol 3-phosphate + CO2 + H2O</text>
        <dbReference type="Rhea" id="RHEA:23476"/>
        <dbReference type="ChEBI" id="CHEBI:15377"/>
        <dbReference type="ChEBI" id="CHEBI:15378"/>
        <dbReference type="ChEBI" id="CHEBI:16526"/>
        <dbReference type="ChEBI" id="CHEBI:58613"/>
        <dbReference type="ChEBI" id="CHEBI:58866"/>
        <dbReference type="EC" id="4.1.1.48"/>
    </reaction>
</comment>
<dbReference type="InterPro" id="IPR013785">
    <property type="entry name" value="Aldolase_TIM"/>
</dbReference>